<evidence type="ECO:0008006" key="4">
    <source>
        <dbReference type="Google" id="ProtNLM"/>
    </source>
</evidence>
<protein>
    <recommendedName>
        <fullName evidence="4">Sulfurtransferase</fullName>
    </recommendedName>
</protein>
<dbReference type="RefSeq" id="WP_214622331.1">
    <property type="nucleotide sequence ID" value="NZ_JAHGAW010000004.1"/>
</dbReference>
<keyword evidence="1" id="KW-0732">Signal</keyword>
<proteinExistence type="predicted"/>
<dbReference type="Proteomes" id="UP001138757">
    <property type="component" value="Unassembled WGS sequence"/>
</dbReference>
<gene>
    <name evidence="2" type="ORF">KK488_06365</name>
</gene>
<feature type="chain" id="PRO_5040849186" description="Sulfurtransferase" evidence="1">
    <location>
        <begin position="21"/>
        <end position="123"/>
    </location>
</feature>
<evidence type="ECO:0000313" key="3">
    <source>
        <dbReference type="Proteomes" id="UP001138757"/>
    </source>
</evidence>
<feature type="signal peptide" evidence="1">
    <location>
        <begin position="1"/>
        <end position="20"/>
    </location>
</feature>
<name>A0A9X1IQJ7_9SPHN</name>
<accession>A0A9X1IQJ7</accession>
<comment type="caution">
    <text evidence="2">The sequence shown here is derived from an EMBL/GenBank/DDBJ whole genome shotgun (WGS) entry which is preliminary data.</text>
</comment>
<organism evidence="2 3">
    <name type="scientific">Sphingobium nicotianae</name>
    <dbReference type="NCBI Taxonomy" id="2782607"/>
    <lineage>
        <taxon>Bacteria</taxon>
        <taxon>Pseudomonadati</taxon>
        <taxon>Pseudomonadota</taxon>
        <taxon>Alphaproteobacteria</taxon>
        <taxon>Sphingomonadales</taxon>
        <taxon>Sphingomonadaceae</taxon>
        <taxon>Sphingobium</taxon>
    </lineage>
</organism>
<sequence>MARHLIIATLIGMAAASPLAAQPAPADWWLVYGKDGAATVQFIDLAAVGRTATGAHVDILAVDRAGKKTRQAVTIDCADIREARSVPAFVCGTDAYRAQNGLNIRDFPPTALAKIYFDVRASG</sequence>
<keyword evidence="3" id="KW-1185">Reference proteome</keyword>
<evidence type="ECO:0000313" key="2">
    <source>
        <dbReference type="EMBL" id="MBT2186570.1"/>
    </source>
</evidence>
<evidence type="ECO:0000256" key="1">
    <source>
        <dbReference type="SAM" id="SignalP"/>
    </source>
</evidence>
<dbReference type="AlphaFoldDB" id="A0A9X1IQJ7"/>
<reference evidence="2" key="1">
    <citation type="submission" date="2021-05" db="EMBL/GenBank/DDBJ databases">
        <title>Genome of Sphingobium sp. strain.</title>
        <authorList>
            <person name="Fan R."/>
        </authorList>
    </citation>
    <scope>NUCLEOTIDE SEQUENCE</scope>
    <source>
        <strain evidence="2">H33</strain>
    </source>
</reference>
<dbReference type="EMBL" id="JAHGAW010000004">
    <property type="protein sequence ID" value="MBT2186570.1"/>
    <property type="molecule type" value="Genomic_DNA"/>
</dbReference>